<gene>
    <name evidence="1" type="ORF">AN401_09120</name>
</gene>
<protein>
    <recommendedName>
        <fullName evidence="3">Molybdenum cofactor carrier</fullName>
    </recommendedName>
</protein>
<evidence type="ECO:0008006" key="3">
    <source>
        <dbReference type="Google" id="ProtNLM"/>
    </source>
</evidence>
<keyword evidence="2" id="KW-1185">Reference proteome</keyword>
<evidence type="ECO:0000313" key="2">
    <source>
        <dbReference type="Proteomes" id="UP000217763"/>
    </source>
</evidence>
<evidence type="ECO:0000313" key="1">
    <source>
        <dbReference type="EMBL" id="ATG73994.1"/>
    </source>
</evidence>
<dbReference type="Gene3D" id="3.40.50.450">
    <property type="match status" value="1"/>
</dbReference>
<name>A0A291HPC4_9GAMM</name>
<dbReference type="SUPFAM" id="SSF102405">
    <property type="entry name" value="MCP/YpsA-like"/>
    <property type="match status" value="1"/>
</dbReference>
<proteinExistence type="predicted"/>
<sequence length="165" mass="17686">MSILQKIISGGQTGADRAALDAAMAAGFPAGGYCPSGRRAEDGPIDAVYPLIELAGGYRQRTRRNLQEADGSVIFYHGMPTGGTALTLALCLREQKPFRLIDMELVSVEQACSAVLAFIRSQRIAVLNVADPRESGQPGIYDYSFRVLTAMIRASMPSNTGEMPC</sequence>
<dbReference type="AlphaFoldDB" id="A0A291HPC4"/>
<dbReference type="Proteomes" id="UP000217763">
    <property type="component" value="Chromosome"/>
</dbReference>
<accession>A0A291HPC4</accession>
<reference evidence="2" key="1">
    <citation type="submission" date="2015-09" db="EMBL/GenBank/DDBJ databases">
        <authorList>
            <person name="Shao Z."/>
            <person name="Wang L."/>
        </authorList>
    </citation>
    <scope>NUCLEOTIDE SEQUENCE [LARGE SCALE GENOMIC DNA]</scope>
    <source>
        <strain evidence="2">F13-1</strain>
    </source>
</reference>
<dbReference type="Pfam" id="PF12694">
    <property type="entry name" value="cpYpsA"/>
    <property type="match status" value="1"/>
</dbReference>
<organism evidence="1 2">
    <name type="scientific">Zobellella denitrificans</name>
    <dbReference type="NCBI Taxonomy" id="347534"/>
    <lineage>
        <taxon>Bacteria</taxon>
        <taxon>Pseudomonadati</taxon>
        <taxon>Pseudomonadota</taxon>
        <taxon>Gammaproteobacteria</taxon>
        <taxon>Aeromonadales</taxon>
        <taxon>Aeromonadaceae</taxon>
        <taxon>Zobellella</taxon>
    </lineage>
</organism>
<dbReference type="KEGG" id="zdf:AN401_09120"/>
<dbReference type="RefSeq" id="WP_096779166.1">
    <property type="nucleotide sequence ID" value="NZ_CP012621.1"/>
</dbReference>
<dbReference type="InterPro" id="IPR024755">
    <property type="entry name" value="cpYpsA"/>
</dbReference>
<dbReference type="EMBL" id="CP012621">
    <property type="protein sequence ID" value="ATG73994.1"/>
    <property type="molecule type" value="Genomic_DNA"/>
</dbReference>